<dbReference type="PATRIC" id="fig|1353534.3.peg.87"/>
<protein>
    <submittedName>
        <fullName evidence="2">Uncharacterized protein</fullName>
    </submittedName>
</protein>
<reference evidence="2 3" key="1">
    <citation type="journal article" date="2012" name="Front. Microbiol.">
        <title>Draft Genome Sequence of the Virulent Strain 01-B526 of the Fish Pathogen Aeromonas salmonicida.</title>
        <authorList>
            <person name="Charette S.J."/>
            <person name="Brochu F."/>
            <person name="Boyle B."/>
            <person name="Filion G."/>
            <person name="Tanaka K.H."/>
            <person name="Derome N."/>
        </authorList>
    </citation>
    <scope>NUCLEOTIDE SEQUENCE [LARGE SCALE GENOMIC DNA]</scope>
    <source>
        <strain evidence="2 3">P11</strain>
    </source>
</reference>
<evidence type="ECO:0000313" key="2">
    <source>
        <dbReference type="EMBL" id="OBR97166.1"/>
    </source>
</evidence>
<feature type="transmembrane region" description="Helical" evidence="1">
    <location>
        <begin position="94"/>
        <end position="116"/>
    </location>
</feature>
<keyword evidence="1" id="KW-0812">Transmembrane</keyword>
<dbReference type="Proteomes" id="UP000093954">
    <property type="component" value="Unassembled WGS sequence"/>
</dbReference>
<dbReference type="AlphaFoldDB" id="A0A1A6B493"/>
<name>A0A1A6B493_9CLOT</name>
<sequence length="161" mass="17466">MKKICSIINANLKNNLQSVSLVSIYFGIALICTAVIGMIGIKSVIDPAIESGKINSEMYSYVLGILGYCTAFIVTGISYSTFYEFILNQCITVCTYIALPIVYFCLSLLMNLVGLIGKVMDAGAIGIIFVSGIAALMINIVSSIYSYHYCSVCKISVIYSR</sequence>
<feature type="transmembrane region" description="Helical" evidence="1">
    <location>
        <begin position="122"/>
        <end position="141"/>
    </location>
</feature>
<dbReference type="RefSeq" id="WP_065076547.1">
    <property type="nucleotide sequence ID" value="NZ_LROS01000001.1"/>
</dbReference>
<comment type="caution">
    <text evidence="2">The sequence shown here is derived from an EMBL/GenBank/DDBJ whole genome shotgun (WGS) entry which is preliminary data.</text>
</comment>
<keyword evidence="3" id="KW-1185">Reference proteome</keyword>
<accession>A0A1A6B493</accession>
<gene>
    <name evidence="2" type="ORF">CLRAG_00850</name>
</gene>
<feature type="transmembrane region" description="Helical" evidence="1">
    <location>
        <begin position="21"/>
        <end position="41"/>
    </location>
</feature>
<organism evidence="2 3">
    <name type="scientific">Clostridium ragsdalei P11</name>
    <dbReference type="NCBI Taxonomy" id="1353534"/>
    <lineage>
        <taxon>Bacteria</taxon>
        <taxon>Bacillati</taxon>
        <taxon>Bacillota</taxon>
        <taxon>Clostridia</taxon>
        <taxon>Eubacteriales</taxon>
        <taxon>Clostridiaceae</taxon>
        <taxon>Clostridium</taxon>
    </lineage>
</organism>
<proteinExistence type="predicted"/>
<evidence type="ECO:0000313" key="3">
    <source>
        <dbReference type="Proteomes" id="UP000093954"/>
    </source>
</evidence>
<keyword evidence="1" id="KW-1133">Transmembrane helix</keyword>
<keyword evidence="1" id="KW-0472">Membrane</keyword>
<dbReference type="EMBL" id="LROS01000001">
    <property type="protein sequence ID" value="OBR97166.1"/>
    <property type="molecule type" value="Genomic_DNA"/>
</dbReference>
<evidence type="ECO:0000256" key="1">
    <source>
        <dbReference type="SAM" id="Phobius"/>
    </source>
</evidence>
<feature type="transmembrane region" description="Helical" evidence="1">
    <location>
        <begin position="61"/>
        <end position="82"/>
    </location>
</feature>